<dbReference type="AlphaFoldDB" id="A0A5S5C150"/>
<gene>
    <name evidence="1" type="ORF">BCM02_107135</name>
</gene>
<dbReference type="SUPFAM" id="SSF53850">
    <property type="entry name" value="Periplasmic binding protein-like II"/>
    <property type="match status" value="1"/>
</dbReference>
<evidence type="ECO:0000313" key="1">
    <source>
        <dbReference type="EMBL" id="TYP73151.1"/>
    </source>
</evidence>
<dbReference type="Pfam" id="PF01547">
    <property type="entry name" value="SBP_bac_1"/>
    <property type="match status" value="1"/>
</dbReference>
<proteinExistence type="predicted"/>
<accession>A0A5S5C150</accession>
<comment type="caution">
    <text evidence="1">The sequence shown here is derived from an EMBL/GenBank/DDBJ whole genome shotgun (WGS) entry which is preliminary data.</text>
</comment>
<dbReference type="InterPro" id="IPR050490">
    <property type="entry name" value="Bact_solute-bd_prot1"/>
</dbReference>
<dbReference type="OrthoDB" id="2675752at2"/>
<dbReference type="PANTHER" id="PTHR43649:SF12">
    <property type="entry name" value="DIACETYLCHITOBIOSE BINDING PROTEIN DASA"/>
    <property type="match status" value="1"/>
</dbReference>
<keyword evidence="1" id="KW-0762">Sugar transport</keyword>
<dbReference type="Proteomes" id="UP000323257">
    <property type="component" value="Unassembled WGS sequence"/>
</dbReference>
<keyword evidence="2" id="KW-1185">Reference proteome</keyword>
<dbReference type="EMBL" id="VNHS01000007">
    <property type="protein sequence ID" value="TYP73151.1"/>
    <property type="molecule type" value="Genomic_DNA"/>
</dbReference>
<name>A0A5S5C150_9BACL</name>
<dbReference type="InterPro" id="IPR006059">
    <property type="entry name" value="SBP"/>
</dbReference>
<evidence type="ECO:0000313" key="2">
    <source>
        <dbReference type="Proteomes" id="UP000323257"/>
    </source>
</evidence>
<reference evidence="1 2" key="1">
    <citation type="submission" date="2019-07" db="EMBL/GenBank/DDBJ databases">
        <title>Genomic Encyclopedia of Type Strains, Phase III (KMG-III): the genomes of soil and plant-associated and newly described type strains.</title>
        <authorList>
            <person name="Whitman W."/>
        </authorList>
    </citation>
    <scope>NUCLEOTIDE SEQUENCE [LARGE SCALE GENOMIC DNA]</scope>
    <source>
        <strain evidence="1 2">BL24</strain>
    </source>
</reference>
<keyword evidence="1" id="KW-0813">Transport</keyword>
<dbReference type="PROSITE" id="PS51257">
    <property type="entry name" value="PROKAR_LIPOPROTEIN"/>
    <property type="match status" value="1"/>
</dbReference>
<protein>
    <submittedName>
        <fullName evidence="1">Multiple sugar transport system substrate-binding protein</fullName>
    </submittedName>
</protein>
<dbReference type="PANTHER" id="PTHR43649">
    <property type="entry name" value="ARABINOSE-BINDING PROTEIN-RELATED"/>
    <property type="match status" value="1"/>
</dbReference>
<dbReference type="Gene3D" id="3.40.190.10">
    <property type="entry name" value="Periplasmic binding protein-like II"/>
    <property type="match status" value="1"/>
</dbReference>
<organism evidence="1 2">
    <name type="scientific">Paenibacillus methanolicus</name>
    <dbReference type="NCBI Taxonomy" id="582686"/>
    <lineage>
        <taxon>Bacteria</taxon>
        <taxon>Bacillati</taxon>
        <taxon>Bacillota</taxon>
        <taxon>Bacilli</taxon>
        <taxon>Bacillales</taxon>
        <taxon>Paenibacillaceae</taxon>
        <taxon>Paenibacillus</taxon>
    </lineage>
</organism>
<sequence>MKGSKRGIASLLVISSMLIQGCSGEDSFEADEAGQLKVMYVNEDNFSQLYGNSFNLKFPNIEIEVVEVSSLAGGGNADTAFHDLIEKENPDVILMSGVSQYSELVEKNTLLDLEPMLLEEDFKSADLLPASLQLLREKGDGKLYGISPYFSANALYYNKDLFDNYKIPIPTTSMTWPEVIELAKRFPTTGSEEERIYGFTMDENLSSLGFTIGDTTGYRYTDALGKQVTIQTDGWKQAFGMAVDAQKSGAFYFPGDLDYSQLNFDEYLDSDLFFSGKSAMTIKRTSYAGSMKVYETLGKKPVNWSWLTEPFDPANPDVSSSFALTEIYGIHANSANKKAAWQLVKHINGDTTAKLLSRSSNGNLMTRTQYNTSDEGILYDPFYTLQPRGQSMHMNTLSDFNRSIRQLAGKELQAVVSGSKNLDEAMTSIQNEGQLELDRTNKQLAEADKTK</sequence>